<dbReference type="InterPro" id="IPR023753">
    <property type="entry name" value="FAD/NAD-binding_dom"/>
</dbReference>
<protein>
    <submittedName>
        <fullName evidence="2">FAD/NAD(P)-binding protein</fullName>
    </submittedName>
</protein>
<comment type="caution">
    <text evidence="2">The sequence shown here is derived from an EMBL/GenBank/DDBJ whole genome shotgun (WGS) entry which is preliminary data.</text>
</comment>
<sequence length="377" mass="41570">MRDVSWLIVGGGIQGMTAAVHLCRQAGISAADIAVVDPHPEPLAVWKERTEKIRMPYLRSTFVHHLSPDPLELVKRGDSFLGRYKRPSRSMFYDTSKELLQETGIADSWLQDTVVHVEKSQPGWTVYGKKNTLTTANLLLAPGGGSRPVIPAALQPEAVHVYDPSFDPSAVTGRAVVVGGGISAAHTAIYLAEQRHTETVLLHRKPLRVSQFDSDPGWLGPKRMQAFSRMDHRRRRRCIHTERRTGTMTRELLFKLRKLERDGRLKMMQDEAAGSRRCEDGMVELELASGSLLSADSVTACTGFSKELPGSAWIQPLIDAYSLPCADCGYPKLSPSLMWTDRLYVTGALAELEIGPSARNIAGAQRAARRIAASVCM</sequence>
<dbReference type="PANTHER" id="PTHR38663">
    <property type="match status" value="1"/>
</dbReference>
<dbReference type="PRINTS" id="PR00368">
    <property type="entry name" value="FADPNR"/>
</dbReference>
<dbReference type="SUPFAM" id="SSF51905">
    <property type="entry name" value="FAD/NAD(P)-binding domain"/>
    <property type="match status" value="2"/>
</dbReference>
<dbReference type="Gene3D" id="3.50.50.60">
    <property type="entry name" value="FAD/NAD(P)-binding domain"/>
    <property type="match status" value="2"/>
</dbReference>
<accession>A0ABV9NYC3</accession>
<dbReference type="RefSeq" id="WP_377909674.1">
    <property type="nucleotide sequence ID" value="NZ_JBHSGK010000011.1"/>
</dbReference>
<evidence type="ECO:0000313" key="2">
    <source>
        <dbReference type="EMBL" id="MFC4737070.1"/>
    </source>
</evidence>
<dbReference type="Pfam" id="PF07992">
    <property type="entry name" value="Pyr_redox_2"/>
    <property type="match status" value="1"/>
</dbReference>
<organism evidence="2 3">
    <name type="scientific">Bacillus daqingensis</name>
    <dbReference type="NCBI Taxonomy" id="872396"/>
    <lineage>
        <taxon>Bacteria</taxon>
        <taxon>Bacillati</taxon>
        <taxon>Bacillota</taxon>
        <taxon>Bacilli</taxon>
        <taxon>Bacillales</taxon>
        <taxon>Bacillaceae</taxon>
        <taxon>Bacillus</taxon>
    </lineage>
</organism>
<dbReference type="InterPro" id="IPR036188">
    <property type="entry name" value="FAD/NAD-bd_sf"/>
</dbReference>
<reference evidence="3" key="1">
    <citation type="journal article" date="2019" name="Int. J. Syst. Evol. Microbiol.">
        <title>The Global Catalogue of Microorganisms (GCM) 10K type strain sequencing project: providing services to taxonomists for standard genome sequencing and annotation.</title>
        <authorList>
            <consortium name="The Broad Institute Genomics Platform"/>
            <consortium name="The Broad Institute Genome Sequencing Center for Infectious Disease"/>
            <person name="Wu L."/>
            <person name="Ma J."/>
        </authorList>
    </citation>
    <scope>NUCLEOTIDE SEQUENCE [LARGE SCALE GENOMIC DNA]</scope>
    <source>
        <strain evidence="3">JCM 12165</strain>
    </source>
</reference>
<dbReference type="EMBL" id="JBHSGK010000011">
    <property type="protein sequence ID" value="MFC4737070.1"/>
    <property type="molecule type" value="Genomic_DNA"/>
</dbReference>
<keyword evidence="3" id="KW-1185">Reference proteome</keyword>
<feature type="domain" description="FAD/NAD(P)-binding" evidence="1">
    <location>
        <begin position="7"/>
        <end position="214"/>
    </location>
</feature>
<gene>
    <name evidence="2" type="ORF">ACFO4L_10775</name>
</gene>
<dbReference type="PRINTS" id="PR00469">
    <property type="entry name" value="PNDRDTASEII"/>
</dbReference>
<evidence type="ECO:0000313" key="3">
    <source>
        <dbReference type="Proteomes" id="UP001595896"/>
    </source>
</evidence>
<name>A0ABV9NYC3_9BACI</name>
<dbReference type="Proteomes" id="UP001595896">
    <property type="component" value="Unassembled WGS sequence"/>
</dbReference>
<proteinExistence type="predicted"/>
<evidence type="ECO:0000259" key="1">
    <source>
        <dbReference type="Pfam" id="PF07992"/>
    </source>
</evidence>
<dbReference type="PANTHER" id="PTHR38663:SF1">
    <property type="entry name" value="L-ORNITHINE N(5)-MONOOXYGENASE"/>
    <property type="match status" value="1"/>
</dbReference>